<organism evidence="13 14">
    <name type="scientific">Komagataella pastoris</name>
    <name type="common">Yeast</name>
    <name type="synonym">Pichia pastoris</name>
    <dbReference type="NCBI Taxonomy" id="4922"/>
    <lineage>
        <taxon>Eukaryota</taxon>
        <taxon>Fungi</taxon>
        <taxon>Dikarya</taxon>
        <taxon>Ascomycota</taxon>
        <taxon>Saccharomycotina</taxon>
        <taxon>Pichiomycetes</taxon>
        <taxon>Pichiales</taxon>
        <taxon>Pichiaceae</taxon>
        <taxon>Komagataella</taxon>
    </lineage>
</organism>
<dbReference type="Pfam" id="PF01529">
    <property type="entry name" value="DHHC"/>
    <property type="match status" value="1"/>
</dbReference>
<dbReference type="OrthoDB" id="9909019at2759"/>
<gene>
    <name evidence="13" type="primary">SWF1</name>
    <name evidence="13" type="ORF">ATY40_BA7505206</name>
</gene>
<dbReference type="GO" id="GO:0006612">
    <property type="term" value="P:protein targeting to membrane"/>
    <property type="evidence" value="ECO:0007669"/>
    <property type="project" value="TreeGrafter"/>
</dbReference>
<dbReference type="AlphaFoldDB" id="A0A1B2JJ63"/>
<proteinExistence type="inferred from homology"/>
<dbReference type="InterPro" id="IPR039859">
    <property type="entry name" value="PFA4/ZDH16/20/ERF2-like"/>
</dbReference>
<evidence type="ECO:0000256" key="1">
    <source>
        <dbReference type="ARBA" id="ARBA00004477"/>
    </source>
</evidence>
<keyword evidence="5 11" id="KW-0472">Membrane</keyword>
<comment type="catalytic activity">
    <reaction evidence="10 11">
        <text>L-cysteinyl-[protein] + hexadecanoyl-CoA = S-hexadecanoyl-L-cysteinyl-[protein] + CoA</text>
        <dbReference type="Rhea" id="RHEA:36683"/>
        <dbReference type="Rhea" id="RHEA-COMP:10131"/>
        <dbReference type="Rhea" id="RHEA-COMP:11032"/>
        <dbReference type="ChEBI" id="CHEBI:29950"/>
        <dbReference type="ChEBI" id="CHEBI:57287"/>
        <dbReference type="ChEBI" id="CHEBI:57379"/>
        <dbReference type="ChEBI" id="CHEBI:74151"/>
        <dbReference type="EC" id="2.3.1.225"/>
    </reaction>
</comment>
<evidence type="ECO:0000256" key="2">
    <source>
        <dbReference type="ARBA" id="ARBA00022679"/>
    </source>
</evidence>
<keyword evidence="2 11" id="KW-0808">Transferase</keyword>
<evidence type="ECO:0000256" key="8">
    <source>
        <dbReference type="ARBA" id="ARBA00023315"/>
    </source>
</evidence>
<keyword evidence="8 11" id="KW-0012">Acyltransferase</keyword>
<evidence type="ECO:0000256" key="3">
    <source>
        <dbReference type="ARBA" id="ARBA00022692"/>
    </source>
</evidence>
<keyword evidence="14" id="KW-1185">Reference proteome</keyword>
<dbReference type="Proteomes" id="UP000094565">
    <property type="component" value="Chromosome 4"/>
</dbReference>
<keyword evidence="6" id="KW-0564">Palmitate</keyword>
<feature type="transmembrane region" description="Helical" evidence="11">
    <location>
        <begin position="215"/>
        <end position="235"/>
    </location>
</feature>
<dbReference type="GO" id="GO:0005789">
    <property type="term" value="C:endoplasmic reticulum membrane"/>
    <property type="evidence" value="ECO:0007669"/>
    <property type="project" value="UniProtKB-SubCell"/>
</dbReference>
<keyword evidence="7" id="KW-0449">Lipoprotein</keyword>
<dbReference type="EC" id="2.3.1.225" evidence="11"/>
<dbReference type="PANTHER" id="PTHR22883">
    <property type="entry name" value="ZINC FINGER DHHC DOMAIN CONTAINING PROTEIN"/>
    <property type="match status" value="1"/>
</dbReference>
<keyword evidence="4 11" id="KW-1133">Transmembrane helix</keyword>
<accession>A0A1B2JJ63</accession>
<evidence type="ECO:0000259" key="12">
    <source>
        <dbReference type="Pfam" id="PF01529"/>
    </source>
</evidence>
<evidence type="ECO:0000256" key="10">
    <source>
        <dbReference type="ARBA" id="ARBA00048048"/>
    </source>
</evidence>
<feature type="transmembrane region" description="Helical" evidence="11">
    <location>
        <begin position="109"/>
        <end position="131"/>
    </location>
</feature>
<dbReference type="PROSITE" id="PS50216">
    <property type="entry name" value="DHHC"/>
    <property type="match status" value="1"/>
</dbReference>
<evidence type="ECO:0000313" key="14">
    <source>
        <dbReference type="Proteomes" id="UP000094565"/>
    </source>
</evidence>
<comment type="subcellular location">
    <subcellularLocation>
        <location evidence="1">Endoplasmic reticulum membrane</location>
        <topology evidence="1">Multi-pass membrane protein</topology>
    </subcellularLocation>
</comment>
<keyword evidence="3 11" id="KW-0812">Transmembrane</keyword>
<evidence type="ECO:0000256" key="7">
    <source>
        <dbReference type="ARBA" id="ARBA00023288"/>
    </source>
</evidence>
<feature type="transmembrane region" description="Helical" evidence="11">
    <location>
        <begin position="269"/>
        <end position="289"/>
    </location>
</feature>
<name>A0A1B2JJ63_PICPA</name>
<sequence length="386" mass="45319">MVQLIPILVLIFLLFCFILIVLFGDLPTYRGTLIPRIRRTLILSVSRLGNGFVAFDRTFLGGVITKLVSSPIVKKALGWLIPAMYFVIMWNCLKLFFNKVYPTMYSQTEFMLIIVPTLIANFSSFLLATFISPGVPTYADLDKLLAQFPYNGLIFHSFYDYKFSNPEYYNEKVTCSTCHLTKIPRSKHCSHCGQCFLFLDHHCIWLNNCVGYNNYRWFLIFLIDIDWVFLYGGYLNYKFLKNQLSNEVPWSGYLREIWALRKVSFDNEVAQILLLLCTVLFPVVFGFTLEHFRNIYLGVTTNETAKWKFIQALIDEGILYQYSDKNTQCTYLIKSRLRFLRLDNEETFKGIDFMVGRLSKIESIYDIDNIYDKGFLQNFKERMRIQ</sequence>
<reference evidence="13 14" key="1">
    <citation type="submission" date="2016-02" db="EMBL/GenBank/DDBJ databases">
        <title>Comparative genomic and transcriptomic foundation for Pichia pastoris.</title>
        <authorList>
            <person name="Love K.R."/>
            <person name="Shah K.A."/>
            <person name="Whittaker C.A."/>
            <person name="Wu J."/>
            <person name="Bartlett M.C."/>
            <person name="Ma D."/>
            <person name="Leeson R.L."/>
            <person name="Priest M."/>
            <person name="Young S.K."/>
            <person name="Love J.C."/>
        </authorList>
    </citation>
    <scope>NUCLEOTIDE SEQUENCE [LARGE SCALE GENOMIC DNA]</scope>
    <source>
        <strain evidence="13 14">ATCC 28485</strain>
    </source>
</reference>
<comment type="similarity">
    <text evidence="9">Belongs to the DHHC palmitoyltransferase family. ERF2/ZDHHC9 subfamily.</text>
</comment>
<feature type="domain" description="Palmitoyltransferase DHHC" evidence="12">
    <location>
        <begin position="170"/>
        <end position="308"/>
    </location>
</feature>
<protein>
    <recommendedName>
        <fullName evidence="11">Palmitoyltransferase</fullName>
        <ecNumber evidence="11">2.3.1.225</ecNumber>
    </recommendedName>
</protein>
<feature type="transmembrane region" description="Helical" evidence="11">
    <location>
        <begin position="6"/>
        <end position="29"/>
    </location>
</feature>
<evidence type="ECO:0000256" key="4">
    <source>
        <dbReference type="ARBA" id="ARBA00022989"/>
    </source>
</evidence>
<dbReference type="GO" id="GO:0005794">
    <property type="term" value="C:Golgi apparatus"/>
    <property type="evidence" value="ECO:0007669"/>
    <property type="project" value="TreeGrafter"/>
</dbReference>
<feature type="transmembrane region" description="Helical" evidence="11">
    <location>
        <begin position="76"/>
        <end position="97"/>
    </location>
</feature>
<comment type="domain">
    <text evidence="11">The DHHC domain is required for palmitoyltransferase activity.</text>
</comment>
<evidence type="ECO:0000256" key="11">
    <source>
        <dbReference type="RuleBase" id="RU079119"/>
    </source>
</evidence>
<dbReference type="GO" id="GO:0019706">
    <property type="term" value="F:protein-cysteine S-palmitoyltransferase activity"/>
    <property type="evidence" value="ECO:0007669"/>
    <property type="project" value="UniProtKB-EC"/>
</dbReference>
<evidence type="ECO:0000313" key="13">
    <source>
        <dbReference type="EMBL" id="ANZ78023.1"/>
    </source>
</evidence>
<dbReference type="InterPro" id="IPR001594">
    <property type="entry name" value="Palmitoyltrfase_DHHC"/>
</dbReference>
<evidence type="ECO:0000256" key="9">
    <source>
        <dbReference type="ARBA" id="ARBA00023463"/>
    </source>
</evidence>
<evidence type="ECO:0000256" key="5">
    <source>
        <dbReference type="ARBA" id="ARBA00023136"/>
    </source>
</evidence>
<evidence type="ECO:0000256" key="6">
    <source>
        <dbReference type="ARBA" id="ARBA00023139"/>
    </source>
</evidence>
<dbReference type="EMBL" id="CP014587">
    <property type="protein sequence ID" value="ANZ78023.1"/>
    <property type="molecule type" value="Genomic_DNA"/>
</dbReference>
<dbReference type="PANTHER" id="PTHR22883:SF43">
    <property type="entry name" value="PALMITOYLTRANSFERASE APP"/>
    <property type="match status" value="1"/>
</dbReference>